<accession>A0AA40F2M0</accession>
<feature type="chain" id="PRO_5041259186" evidence="1">
    <location>
        <begin position="19"/>
        <end position="152"/>
    </location>
</feature>
<protein>
    <submittedName>
        <fullName evidence="2">Uncharacterized protein</fullName>
    </submittedName>
</protein>
<gene>
    <name evidence="2" type="ORF">B0T18DRAFT_408199</name>
</gene>
<keyword evidence="3" id="KW-1185">Reference proteome</keyword>
<dbReference type="AlphaFoldDB" id="A0AA40F2M0"/>
<evidence type="ECO:0000256" key="1">
    <source>
        <dbReference type="SAM" id="SignalP"/>
    </source>
</evidence>
<name>A0AA40F2M0_9PEZI</name>
<comment type="caution">
    <text evidence="2">The sequence shown here is derived from an EMBL/GenBank/DDBJ whole genome shotgun (WGS) entry which is preliminary data.</text>
</comment>
<reference evidence="2" key="1">
    <citation type="submission" date="2023-06" db="EMBL/GenBank/DDBJ databases">
        <title>Genome-scale phylogeny and comparative genomics of the fungal order Sordariales.</title>
        <authorList>
            <consortium name="Lawrence Berkeley National Laboratory"/>
            <person name="Hensen N."/>
            <person name="Bonometti L."/>
            <person name="Westerberg I."/>
            <person name="Brannstrom I.O."/>
            <person name="Guillou S."/>
            <person name="Cros-Aarteil S."/>
            <person name="Calhoun S."/>
            <person name="Haridas S."/>
            <person name="Kuo A."/>
            <person name="Mondo S."/>
            <person name="Pangilinan J."/>
            <person name="Riley R."/>
            <person name="LaButti K."/>
            <person name="Andreopoulos B."/>
            <person name="Lipzen A."/>
            <person name="Chen C."/>
            <person name="Yanf M."/>
            <person name="Daum C."/>
            <person name="Ng V."/>
            <person name="Clum A."/>
            <person name="Steindorff A."/>
            <person name="Ohm R."/>
            <person name="Martin F."/>
            <person name="Silar P."/>
            <person name="Natvig D."/>
            <person name="Lalanne C."/>
            <person name="Gautier V."/>
            <person name="Ament-velasquez S.L."/>
            <person name="Kruys A."/>
            <person name="Hutchinson M.I."/>
            <person name="Powell A.J."/>
            <person name="Barry K."/>
            <person name="Miller A.N."/>
            <person name="Grigoriev I.V."/>
            <person name="Debuchy R."/>
            <person name="Gladieux P."/>
            <person name="Thoren M.H."/>
            <person name="Johannesson H."/>
        </authorList>
    </citation>
    <scope>NUCLEOTIDE SEQUENCE</scope>
    <source>
        <strain evidence="2">SMH3187-1</strain>
    </source>
</reference>
<keyword evidence="1" id="KW-0732">Signal</keyword>
<organism evidence="2 3">
    <name type="scientific">Schizothecium vesticola</name>
    <dbReference type="NCBI Taxonomy" id="314040"/>
    <lineage>
        <taxon>Eukaryota</taxon>
        <taxon>Fungi</taxon>
        <taxon>Dikarya</taxon>
        <taxon>Ascomycota</taxon>
        <taxon>Pezizomycotina</taxon>
        <taxon>Sordariomycetes</taxon>
        <taxon>Sordariomycetidae</taxon>
        <taxon>Sordariales</taxon>
        <taxon>Schizotheciaceae</taxon>
        <taxon>Schizothecium</taxon>
    </lineage>
</organism>
<dbReference type="Proteomes" id="UP001172155">
    <property type="component" value="Unassembled WGS sequence"/>
</dbReference>
<proteinExistence type="predicted"/>
<feature type="signal peptide" evidence="1">
    <location>
        <begin position="1"/>
        <end position="18"/>
    </location>
</feature>
<evidence type="ECO:0000313" key="2">
    <source>
        <dbReference type="EMBL" id="KAK0750080.1"/>
    </source>
</evidence>
<evidence type="ECO:0000313" key="3">
    <source>
        <dbReference type="Proteomes" id="UP001172155"/>
    </source>
</evidence>
<dbReference type="EMBL" id="JAUKUD010000003">
    <property type="protein sequence ID" value="KAK0750080.1"/>
    <property type="molecule type" value="Genomic_DNA"/>
</dbReference>
<sequence>MQLSNILLALAAATTALAAPAPAPAPADNFISTSLPSADLEARQSSSNKEIRVVLSNQSIELGSQTVFTDNGKRQDKKFSSPFGPIKTVELRLGKSVKATLRCQILDPKGNALTVKRGSNVSTTFADGGKGEWTLAKESKIGKIVCDPSFQK</sequence>